<gene>
    <name evidence="1" type="ORF">MACK_002554</name>
</gene>
<dbReference type="Pfam" id="PF04385">
    <property type="entry name" value="FAINT"/>
    <property type="match status" value="1"/>
</dbReference>
<protein>
    <submittedName>
        <fullName evidence="1">Uncharacterized protein</fullName>
    </submittedName>
</protein>
<dbReference type="InterPro" id="IPR007480">
    <property type="entry name" value="DUF529"/>
</dbReference>
<reference evidence="1" key="1">
    <citation type="submission" date="2022-07" db="EMBL/GenBank/DDBJ databases">
        <title>Evaluation of T. orientalis genome assembly methods using nanopore sequencing and analysis of variation between genomes.</title>
        <authorList>
            <person name="Yam J."/>
            <person name="Micallef M.L."/>
            <person name="Liu M."/>
            <person name="Djordjevic S.P."/>
            <person name="Bogema D.R."/>
            <person name="Jenkins C."/>
        </authorList>
    </citation>
    <scope>NUCLEOTIDE SEQUENCE</scope>
    <source>
        <strain evidence="1">Goon Nure</strain>
    </source>
</reference>
<dbReference type="Proteomes" id="UP000244811">
    <property type="component" value="Chromosome 4"/>
</dbReference>
<dbReference type="AlphaFoldDB" id="A0A976QXD9"/>
<sequence length="918" mass="107095">MYQRDDINYGDIYTAVTPNVIFKIIDHNQVLWKAKDSNYPYKVFIGDEVNNERHIQVYFPSVSSEDHDYTPPTQPEFQFTLLEMDIKVKKTDQYVIYKKDVMNEREKFTCKPGYLIYKVYSGLKLVTTAANHKYFDRVVIYKDEFGNKNLQGLVPGQIDEGDPDEPLPVFTPPDADFTLLQSEVLDHQNHLLYVNLKNKISTRFVTYEADVANNVDIFTAKEPYRFALVMNGNSRAWKYKNGDHPNQVFVFMDEKGSPFLRLGFPRVVSRFPKPTLITLDVRNSESNHEFSYEYDASAETKIFRPKPGFLIDKVMKGTTLMWKCENFIYPEKVMIIPDENGERALRLEFPRQEGRERSAFMTNVERQVSYEPLSTIPPVKHASSRESLVSIQESECKPQFEPRPLISPIKKSSVGERQEQLEDIELDHKLEPQHVIDAHKDFSPSVRNRLPEIGIESVMESVISPIPKGSMRLPGSETETSEHTRFIRSKRQVRLPHSEPELVFKSDRSFEPEPRISVETPEHKPKFKPAQFTISGSRTRQSDHEHEEEKVTVVPTKYKSGKYIYKKDPTRLILDFTRRTDVFKYDTYVANHTYTATVAHLFDKVGIYDPYVKNIPYIWEAAGSHEYAYKVEQFGYHHVLIYMNNGTFALFSRDDDDKWTHQEFSKEEESEIDVRKPEHEVVTFDVEGKVSSTVLFNKLIHVDIAHKWNTFMSGYTKKGNLYTFKPGEGFIISAVMDSSVSTYLGQAVPIWDTGDPRKFCESVEHDVTEDILTLYCLDGSRKLFKKINKKWINFMFNHSVDNTKKLPIVLNLSTQNRFVIYEFESDVDNKSMTCTVKEGYAIKEVLWLQSDYQWYRFDKNVWSTEDPLYFARKVYVKNLGFGEKVINIDLFNGLRLTFHRSLWGVKWDFMGSKVIREQ</sequence>
<evidence type="ECO:0000313" key="2">
    <source>
        <dbReference type="Proteomes" id="UP000244811"/>
    </source>
</evidence>
<name>A0A976QXD9_THEOR</name>
<dbReference type="EMBL" id="CP056072">
    <property type="protein sequence ID" value="UKK02461.2"/>
    <property type="molecule type" value="Genomic_DNA"/>
</dbReference>
<organism evidence="1 2">
    <name type="scientific">Theileria orientalis</name>
    <dbReference type="NCBI Taxonomy" id="68886"/>
    <lineage>
        <taxon>Eukaryota</taxon>
        <taxon>Sar</taxon>
        <taxon>Alveolata</taxon>
        <taxon>Apicomplexa</taxon>
        <taxon>Aconoidasida</taxon>
        <taxon>Piroplasmida</taxon>
        <taxon>Theileriidae</taxon>
        <taxon>Theileria</taxon>
    </lineage>
</organism>
<evidence type="ECO:0000313" key="1">
    <source>
        <dbReference type="EMBL" id="UKK02461.2"/>
    </source>
</evidence>
<accession>A0A976QXD9</accession>
<proteinExistence type="predicted"/>